<name>A0A165DWY5_EXIGL</name>
<dbReference type="Pfam" id="PF12937">
    <property type="entry name" value="F-box-like"/>
    <property type="match status" value="1"/>
</dbReference>
<organism evidence="2 3">
    <name type="scientific">Exidia glandulosa HHB12029</name>
    <dbReference type="NCBI Taxonomy" id="1314781"/>
    <lineage>
        <taxon>Eukaryota</taxon>
        <taxon>Fungi</taxon>
        <taxon>Dikarya</taxon>
        <taxon>Basidiomycota</taxon>
        <taxon>Agaricomycotina</taxon>
        <taxon>Agaricomycetes</taxon>
        <taxon>Auriculariales</taxon>
        <taxon>Exidiaceae</taxon>
        <taxon>Exidia</taxon>
    </lineage>
</organism>
<dbReference type="InterPro" id="IPR036047">
    <property type="entry name" value="F-box-like_dom_sf"/>
</dbReference>
<dbReference type="Gene3D" id="1.20.1280.50">
    <property type="match status" value="1"/>
</dbReference>
<evidence type="ECO:0000313" key="2">
    <source>
        <dbReference type="EMBL" id="KZV85555.1"/>
    </source>
</evidence>
<dbReference type="Proteomes" id="UP000077266">
    <property type="component" value="Unassembled WGS sequence"/>
</dbReference>
<sequence length="496" mass="55108">MSTNTLAADTTLLLPAELLLAVFAHLPLASRITATHVCWRWRDAALAAPALLWSQIVSKGSRPGALEAQLARAGNVKIDLQLVVPEHGYEIMVAAAAEHLHKVRSLSYSASIDGYFASRRIAGWKECVVGLLSCPVPTLEVLHIGLLYDQLPTPLFSGQCPKLRHVSLRSTSFKTPYVVVPSVTLLEYSSYTLDRGKLRAIASMFTSTTALRLHYASHHDLLTTDTSMLDLFPSLEYLSVQLTGTRDSVRSSKILFELLRHKDIRTIEIHSQVLSKRDDDFMLLVGTLVDALQTPQQLTFASVGDFCTVAVRLTDSRGFSRMLRSYPCNSLLIEPVLSHITTLEVTEIDAIPNFVGVRLPFLHTLTVYLLFPVSHTVDDIAELSIFLPAPRQPQAIDCPMLRRLRLSTLVSKDICPSYGGIPTLSPEMICDFVQQCLRTSRPLLDVLSFHGVVILQHVPENVAAMLLLAQDVQFHPAPSDLFDIMDSPFDLYDQWD</sequence>
<dbReference type="InParanoid" id="A0A165DWY5"/>
<dbReference type="EMBL" id="KV426184">
    <property type="protein sequence ID" value="KZV85555.1"/>
    <property type="molecule type" value="Genomic_DNA"/>
</dbReference>
<evidence type="ECO:0000313" key="3">
    <source>
        <dbReference type="Proteomes" id="UP000077266"/>
    </source>
</evidence>
<proteinExistence type="predicted"/>
<reference evidence="2 3" key="1">
    <citation type="journal article" date="2016" name="Mol. Biol. Evol.">
        <title>Comparative Genomics of Early-Diverging Mushroom-Forming Fungi Provides Insights into the Origins of Lignocellulose Decay Capabilities.</title>
        <authorList>
            <person name="Nagy L.G."/>
            <person name="Riley R."/>
            <person name="Tritt A."/>
            <person name="Adam C."/>
            <person name="Daum C."/>
            <person name="Floudas D."/>
            <person name="Sun H."/>
            <person name="Yadav J.S."/>
            <person name="Pangilinan J."/>
            <person name="Larsson K.H."/>
            <person name="Matsuura K."/>
            <person name="Barry K."/>
            <person name="Labutti K."/>
            <person name="Kuo R."/>
            <person name="Ohm R.A."/>
            <person name="Bhattacharya S.S."/>
            <person name="Shirouzu T."/>
            <person name="Yoshinaga Y."/>
            <person name="Martin F.M."/>
            <person name="Grigoriev I.V."/>
            <person name="Hibbett D.S."/>
        </authorList>
    </citation>
    <scope>NUCLEOTIDE SEQUENCE [LARGE SCALE GENOMIC DNA]</scope>
    <source>
        <strain evidence="2 3">HHB12029</strain>
    </source>
</reference>
<protein>
    <recommendedName>
        <fullName evidence="1">F-box domain-containing protein</fullName>
    </recommendedName>
</protein>
<dbReference type="OrthoDB" id="2884925at2759"/>
<dbReference type="STRING" id="1314781.A0A165DWY5"/>
<dbReference type="SUPFAM" id="SSF81383">
    <property type="entry name" value="F-box domain"/>
    <property type="match status" value="1"/>
</dbReference>
<dbReference type="InterPro" id="IPR001810">
    <property type="entry name" value="F-box_dom"/>
</dbReference>
<dbReference type="PROSITE" id="PS50181">
    <property type="entry name" value="FBOX"/>
    <property type="match status" value="1"/>
</dbReference>
<feature type="domain" description="F-box" evidence="1">
    <location>
        <begin position="8"/>
        <end position="56"/>
    </location>
</feature>
<dbReference type="AlphaFoldDB" id="A0A165DWY5"/>
<gene>
    <name evidence="2" type="ORF">EXIGLDRAFT_699391</name>
</gene>
<evidence type="ECO:0000259" key="1">
    <source>
        <dbReference type="PROSITE" id="PS50181"/>
    </source>
</evidence>
<accession>A0A165DWY5</accession>
<keyword evidence="3" id="KW-1185">Reference proteome</keyword>